<protein>
    <submittedName>
        <fullName evidence="1">DUF3089 domain-containing protein</fullName>
    </submittedName>
</protein>
<evidence type="ECO:0000313" key="1">
    <source>
        <dbReference type="EMBL" id="QEA15096.1"/>
    </source>
</evidence>
<reference evidence="1 2" key="1">
    <citation type="journal article" date="2013" name="J. Microbiol. Biotechnol.">
        <title>Novosphingobium ginsenosidimutans sp. nov., with the ability to convert ginsenoside.</title>
        <authorList>
            <person name="Kim J.K."/>
            <person name="He D."/>
            <person name="Liu Q.M."/>
            <person name="Park H.Y."/>
            <person name="Jung M.S."/>
            <person name="Yoon M.H."/>
            <person name="Kim S.C."/>
            <person name="Im W.T."/>
        </authorList>
    </citation>
    <scope>NUCLEOTIDE SEQUENCE [LARGE SCALE GENOMIC DNA]</scope>
    <source>
        <strain evidence="1 2">FW-6</strain>
    </source>
</reference>
<dbReference type="Proteomes" id="UP000321172">
    <property type="component" value="Chromosome"/>
</dbReference>
<name>A0A5B8S0K2_9SPHN</name>
<dbReference type="EMBL" id="CP042345">
    <property type="protein sequence ID" value="QEA15096.1"/>
    <property type="molecule type" value="Genomic_DNA"/>
</dbReference>
<sequence>MARKFLYVIAVLIVLFIAGRLALGFYPEQLTRLAFTPGAAFEAQPPAPANAYADPARWIARPDFKQAGPAQWRPAGLAKDAETLSVPVFFIHPTSYLKRAHWNAPLDDQDANRIAGMMVRAAATPFNVSTQLWIPRYRQATFGAFVTDKPEAQQALDLAYGDVSAAFDQFIASIPTGSPFVIAGHSQGGYHLKRLLADKVKGTPLAARLVAAYPIGWLVDQTTDLPAMGTPACTAPDQTGCVVSWLSYTDGGDASMMIGAYQRFAGKRQSGAPALSYLCTNPLTGVAGGQAPASANLGAMVPDSKLENGTLEPKLVGARCDAQGILRIGAGPEMGPFVLPEGNYHVYDVPLYWANLRADFVRRAKAWRPR</sequence>
<dbReference type="OrthoDB" id="9794645at2"/>
<dbReference type="SUPFAM" id="SSF53474">
    <property type="entry name" value="alpha/beta-Hydrolases"/>
    <property type="match status" value="1"/>
</dbReference>
<dbReference type="KEGG" id="ngf:FRF71_02495"/>
<accession>A0A5B8S0K2</accession>
<keyword evidence="2" id="KW-1185">Reference proteome</keyword>
<evidence type="ECO:0000313" key="2">
    <source>
        <dbReference type="Proteomes" id="UP000321172"/>
    </source>
</evidence>
<dbReference type="InterPro" id="IPR021440">
    <property type="entry name" value="DUF3089"/>
</dbReference>
<dbReference type="Pfam" id="PF11288">
    <property type="entry name" value="DUF3089"/>
    <property type="match status" value="1"/>
</dbReference>
<dbReference type="RefSeq" id="WP_147089077.1">
    <property type="nucleotide sequence ID" value="NZ_BAABJD010000002.1"/>
</dbReference>
<dbReference type="InterPro" id="IPR029058">
    <property type="entry name" value="AB_hydrolase_fold"/>
</dbReference>
<dbReference type="AlphaFoldDB" id="A0A5B8S0K2"/>
<organism evidence="1 2">
    <name type="scientific">Novosphingobium ginsenosidimutans</name>
    <dbReference type="NCBI Taxonomy" id="1176536"/>
    <lineage>
        <taxon>Bacteria</taxon>
        <taxon>Pseudomonadati</taxon>
        <taxon>Pseudomonadota</taxon>
        <taxon>Alphaproteobacteria</taxon>
        <taxon>Sphingomonadales</taxon>
        <taxon>Sphingomonadaceae</taxon>
        <taxon>Novosphingobium</taxon>
    </lineage>
</organism>
<gene>
    <name evidence="1" type="ORF">FRF71_02495</name>
</gene>
<proteinExistence type="predicted"/>